<protein>
    <recommendedName>
        <fullName evidence="4">Reverse transcriptase domain-containing protein</fullName>
    </recommendedName>
</protein>
<evidence type="ECO:0000313" key="2">
    <source>
        <dbReference type="EMBL" id="KAJ0186645.1"/>
    </source>
</evidence>
<feature type="transmembrane region" description="Helical" evidence="1">
    <location>
        <begin position="15"/>
        <end position="35"/>
    </location>
</feature>
<proteinExistence type="predicted"/>
<dbReference type="PANTHER" id="PTHR33116:SF78">
    <property type="entry name" value="OS12G0587133 PROTEIN"/>
    <property type="match status" value="1"/>
</dbReference>
<sequence length="106" mass="12265">MYTDDVTFSGKWSKINIIILNRLLCYFFIASWLKVNLHKSKVYRIGVNDLEVDRLASILNWKAKCLSFGGRLTLVNSVLNSLLLYYFSIFRAPKKLLTTLMPLEEG</sequence>
<organism evidence="2 3">
    <name type="scientific">Lactuca sativa</name>
    <name type="common">Garden lettuce</name>
    <dbReference type="NCBI Taxonomy" id="4236"/>
    <lineage>
        <taxon>Eukaryota</taxon>
        <taxon>Viridiplantae</taxon>
        <taxon>Streptophyta</taxon>
        <taxon>Embryophyta</taxon>
        <taxon>Tracheophyta</taxon>
        <taxon>Spermatophyta</taxon>
        <taxon>Magnoliopsida</taxon>
        <taxon>eudicotyledons</taxon>
        <taxon>Gunneridae</taxon>
        <taxon>Pentapetalae</taxon>
        <taxon>asterids</taxon>
        <taxon>campanulids</taxon>
        <taxon>Asterales</taxon>
        <taxon>Asteraceae</taxon>
        <taxon>Cichorioideae</taxon>
        <taxon>Cichorieae</taxon>
        <taxon>Lactucinae</taxon>
        <taxon>Lactuca</taxon>
    </lineage>
</organism>
<evidence type="ECO:0000313" key="3">
    <source>
        <dbReference type="Proteomes" id="UP000235145"/>
    </source>
</evidence>
<keyword evidence="3" id="KW-1185">Reference proteome</keyword>
<dbReference type="AlphaFoldDB" id="A0A9R1UGK3"/>
<name>A0A9R1UGK3_LACSA</name>
<accession>A0A9R1UGK3</accession>
<reference evidence="2 3" key="1">
    <citation type="journal article" date="2017" name="Nat. Commun.">
        <title>Genome assembly with in vitro proximity ligation data and whole-genome triplication in lettuce.</title>
        <authorList>
            <person name="Reyes-Chin-Wo S."/>
            <person name="Wang Z."/>
            <person name="Yang X."/>
            <person name="Kozik A."/>
            <person name="Arikit S."/>
            <person name="Song C."/>
            <person name="Xia L."/>
            <person name="Froenicke L."/>
            <person name="Lavelle D.O."/>
            <person name="Truco M.J."/>
            <person name="Xia R."/>
            <person name="Zhu S."/>
            <person name="Xu C."/>
            <person name="Xu H."/>
            <person name="Xu X."/>
            <person name="Cox K."/>
            <person name="Korf I."/>
            <person name="Meyers B.C."/>
            <person name="Michelmore R.W."/>
        </authorList>
    </citation>
    <scope>NUCLEOTIDE SEQUENCE [LARGE SCALE GENOMIC DNA]</scope>
    <source>
        <strain evidence="3">cv. Salinas</strain>
        <tissue evidence="2">Seedlings</tissue>
    </source>
</reference>
<keyword evidence="1" id="KW-1133">Transmembrane helix</keyword>
<evidence type="ECO:0008006" key="4">
    <source>
        <dbReference type="Google" id="ProtNLM"/>
    </source>
</evidence>
<keyword evidence="1" id="KW-0812">Transmembrane</keyword>
<dbReference type="Proteomes" id="UP000235145">
    <property type="component" value="Unassembled WGS sequence"/>
</dbReference>
<dbReference type="EMBL" id="NBSK02000009">
    <property type="protein sequence ID" value="KAJ0186645.1"/>
    <property type="molecule type" value="Genomic_DNA"/>
</dbReference>
<evidence type="ECO:0000256" key="1">
    <source>
        <dbReference type="SAM" id="Phobius"/>
    </source>
</evidence>
<dbReference type="PANTHER" id="PTHR33116">
    <property type="entry name" value="REVERSE TRANSCRIPTASE ZINC-BINDING DOMAIN-CONTAINING PROTEIN-RELATED-RELATED"/>
    <property type="match status" value="1"/>
</dbReference>
<gene>
    <name evidence="2" type="ORF">LSAT_V11C900459430</name>
</gene>
<comment type="caution">
    <text evidence="2">The sequence shown here is derived from an EMBL/GenBank/DDBJ whole genome shotgun (WGS) entry which is preliminary data.</text>
</comment>
<keyword evidence="1" id="KW-0472">Membrane</keyword>